<name>A0A1V6PP83_9EURO</name>
<feature type="compositionally biased region" description="Basic and acidic residues" evidence="1">
    <location>
        <begin position="92"/>
        <end position="101"/>
    </location>
</feature>
<sequence length="101" mass="11481">MQVSFYHEELQRAKGNSFLADGQAHYPMEDLQRAFQTNPARNMEVRLISRTGYKSLTPDHVRRSLSPNAQKGPLIDASFVSSRSPQCNARIASKDDKRDDE</sequence>
<gene>
    <name evidence="2" type="ORF">PENANT_c085G08652</name>
</gene>
<dbReference type="Proteomes" id="UP000191672">
    <property type="component" value="Unassembled WGS sequence"/>
</dbReference>
<dbReference type="AlphaFoldDB" id="A0A1V6PP83"/>
<protein>
    <submittedName>
        <fullName evidence="2">Uncharacterized protein</fullName>
    </submittedName>
</protein>
<evidence type="ECO:0000256" key="1">
    <source>
        <dbReference type="SAM" id="MobiDB-lite"/>
    </source>
</evidence>
<evidence type="ECO:0000313" key="2">
    <source>
        <dbReference type="EMBL" id="OQD78743.1"/>
    </source>
</evidence>
<keyword evidence="3" id="KW-1185">Reference proteome</keyword>
<dbReference type="EMBL" id="MDYN01000085">
    <property type="protein sequence ID" value="OQD78743.1"/>
    <property type="molecule type" value="Genomic_DNA"/>
</dbReference>
<accession>A0A1V6PP83</accession>
<reference evidence="3" key="1">
    <citation type="journal article" date="2017" name="Nat. Microbiol.">
        <title>Global analysis of biosynthetic gene clusters reveals vast potential of secondary metabolite production in Penicillium species.</title>
        <authorList>
            <person name="Nielsen J.C."/>
            <person name="Grijseels S."/>
            <person name="Prigent S."/>
            <person name="Ji B."/>
            <person name="Dainat J."/>
            <person name="Nielsen K.F."/>
            <person name="Frisvad J.C."/>
            <person name="Workman M."/>
            <person name="Nielsen J."/>
        </authorList>
    </citation>
    <scope>NUCLEOTIDE SEQUENCE [LARGE SCALE GENOMIC DNA]</scope>
    <source>
        <strain evidence="3">IBT 31811</strain>
    </source>
</reference>
<proteinExistence type="predicted"/>
<comment type="caution">
    <text evidence="2">The sequence shown here is derived from an EMBL/GenBank/DDBJ whole genome shotgun (WGS) entry which is preliminary data.</text>
</comment>
<feature type="region of interest" description="Disordered" evidence="1">
    <location>
        <begin position="58"/>
        <end position="101"/>
    </location>
</feature>
<evidence type="ECO:0000313" key="3">
    <source>
        <dbReference type="Proteomes" id="UP000191672"/>
    </source>
</evidence>
<organism evidence="2 3">
    <name type="scientific">Penicillium antarcticum</name>
    <dbReference type="NCBI Taxonomy" id="416450"/>
    <lineage>
        <taxon>Eukaryota</taxon>
        <taxon>Fungi</taxon>
        <taxon>Dikarya</taxon>
        <taxon>Ascomycota</taxon>
        <taxon>Pezizomycotina</taxon>
        <taxon>Eurotiomycetes</taxon>
        <taxon>Eurotiomycetidae</taxon>
        <taxon>Eurotiales</taxon>
        <taxon>Aspergillaceae</taxon>
        <taxon>Penicillium</taxon>
    </lineage>
</organism>